<keyword evidence="1" id="KW-0479">Metal-binding</keyword>
<name>A0ABN8D7W4_9STRA</name>
<evidence type="ECO:0000256" key="1">
    <source>
        <dbReference type="PROSITE-ProRule" id="PRU00047"/>
    </source>
</evidence>
<reference evidence="3 4" key="1">
    <citation type="submission" date="2021-11" db="EMBL/GenBank/DDBJ databases">
        <authorList>
            <person name="Islam A."/>
            <person name="Islam S."/>
            <person name="Flora M.S."/>
            <person name="Rahman M."/>
            <person name="Ziaur R.M."/>
            <person name="Epstein J.H."/>
            <person name="Hassan M."/>
            <person name="Klassen M."/>
            <person name="Woodard K."/>
            <person name="Webb A."/>
            <person name="Webby R.J."/>
            <person name="El Zowalaty M.E."/>
        </authorList>
    </citation>
    <scope>NUCLEOTIDE SEQUENCE [LARGE SCALE GENOMIC DNA]</scope>
    <source>
        <strain evidence="3">Pbs1</strain>
    </source>
</reference>
<sequence length="252" mass="28544">MNVKRAEFLLGSGNYFHWEFNMRMTLARKGLLVHVEVVTERHNKAWLVNDAKALGIIAQGGVLQSNYTTQSGHDDTAPPRVQDGYWNGHGKEFDAFDELVVGLQTLDEAVDEERQLVVILSSLPAEYELISSIIENIQNVMLIEVKEKLLKECERLERKDTTPERAFKVNTGRFKGNKGNDRKWSGQKKNANGFRGKCFKCNKVGHMKRDCQERTIDGDDDAVFAVSTERVNGWLIDSGATAHMIPHRSVRV</sequence>
<protein>
    <recommendedName>
        <fullName evidence="2">CCHC-type domain-containing protein</fullName>
    </recommendedName>
</protein>
<keyword evidence="4" id="KW-1185">Reference proteome</keyword>
<keyword evidence="1" id="KW-0863">Zinc-finger</keyword>
<dbReference type="SUPFAM" id="SSF57756">
    <property type="entry name" value="Retrovirus zinc finger-like domains"/>
    <property type="match status" value="1"/>
</dbReference>
<keyword evidence="1" id="KW-0862">Zinc</keyword>
<accession>A0ABN8D7W4</accession>
<feature type="domain" description="CCHC-type" evidence="2">
    <location>
        <begin position="197"/>
        <end position="213"/>
    </location>
</feature>
<evidence type="ECO:0000259" key="2">
    <source>
        <dbReference type="PROSITE" id="PS50158"/>
    </source>
</evidence>
<dbReference type="InterPro" id="IPR001878">
    <property type="entry name" value="Znf_CCHC"/>
</dbReference>
<dbReference type="EMBL" id="CAKLCB010000374">
    <property type="protein sequence ID" value="CAH0521054.1"/>
    <property type="molecule type" value="Genomic_DNA"/>
</dbReference>
<dbReference type="PROSITE" id="PS50158">
    <property type="entry name" value="ZF_CCHC"/>
    <property type="match status" value="1"/>
</dbReference>
<proteinExistence type="predicted"/>
<comment type="caution">
    <text evidence="3">The sequence shown here is derived from an EMBL/GenBank/DDBJ whole genome shotgun (WGS) entry which is preliminary data.</text>
</comment>
<evidence type="ECO:0000313" key="4">
    <source>
        <dbReference type="Proteomes" id="UP001158986"/>
    </source>
</evidence>
<dbReference type="Pfam" id="PF14223">
    <property type="entry name" value="Retrotran_gag_2"/>
    <property type="match status" value="1"/>
</dbReference>
<dbReference type="SMART" id="SM00343">
    <property type="entry name" value="ZnF_C2HC"/>
    <property type="match status" value="1"/>
</dbReference>
<dbReference type="Gene3D" id="4.10.60.10">
    <property type="entry name" value="Zinc finger, CCHC-type"/>
    <property type="match status" value="1"/>
</dbReference>
<organism evidence="3 4">
    <name type="scientific">Peronospora belbahrii</name>
    <dbReference type="NCBI Taxonomy" id="622444"/>
    <lineage>
        <taxon>Eukaryota</taxon>
        <taxon>Sar</taxon>
        <taxon>Stramenopiles</taxon>
        <taxon>Oomycota</taxon>
        <taxon>Peronosporomycetes</taxon>
        <taxon>Peronosporales</taxon>
        <taxon>Peronosporaceae</taxon>
        <taxon>Peronospora</taxon>
    </lineage>
</organism>
<dbReference type="Proteomes" id="UP001158986">
    <property type="component" value="Unassembled WGS sequence"/>
</dbReference>
<evidence type="ECO:0000313" key="3">
    <source>
        <dbReference type="EMBL" id="CAH0521054.1"/>
    </source>
</evidence>
<gene>
    <name evidence="3" type="ORF">PBS001_LOCUS7514</name>
</gene>
<dbReference type="Pfam" id="PF00098">
    <property type="entry name" value="zf-CCHC"/>
    <property type="match status" value="1"/>
</dbReference>
<dbReference type="InterPro" id="IPR036875">
    <property type="entry name" value="Znf_CCHC_sf"/>
</dbReference>